<reference evidence="1" key="1">
    <citation type="submission" date="2019-04" db="EMBL/GenBank/DDBJ databases">
        <title>Whole genome sequencing of oral phylogroup 2 treponemes.</title>
        <authorList>
            <person name="Chan Y."/>
            <person name="Zeng H.H."/>
            <person name="Yu X.L."/>
            <person name="Leung W.K."/>
            <person name="Watt R.M."/>
        </authorList>
    </citation>
    <scope>NUCLEOTIDE SEQUENCE</scope>
    <source>
        <strain evidence="1">OMZ 847</strain>
    </source>
</reference>
<accession>A0ABY5I0L4</accession>
<gene>
    <name evidence="1" type="ORF">E4N76_13780</name>
</gene>
<organism evidence="1 2">
    <name type="scientific">Treponema putidum</name>
    <dbReference type="NCBI Taxonomy" id="221027"/>
    <lineage>
        <taxon>Bacteria</taxon>
        <taxon>Pseudomonadati</taxon>
        <taxon>Spirochaetota</taxon>
        <taxon>Spirochaetia</taxon>
        <taxon>Spirochaetales</taxon>
        <taxon>Treponemataceae</taxon>
        <taxon>Treponema</taxon>
    </lineage>
</organism>
<name>A0ABY5I0L4_9SPIR</name>
<sequence length="118" mass="13588">MFIPKLGNKAELFAKLKDFLHSFSEVMMFSIIGAKNNFTVSLKRFQNIANKNTIIKSSTSEFTKIEYKNVLPFYLKEKLKPLSFCINKNDKVLIKGENGIGKHENNLSYTLLHPLARF</sequence>
<protein>
    <submittedName>
        <fullName evidence="1">Uncharacterized protein</fullName>
    </submittedName>
</protein>
<dbReference type="RefSeq" id="WP_255805495.1">
    <property type="nucleotide sequence ID" value="NZ_CP038802.1"/>
</dbReference>
<keyword evidence="2" id="KW-1185">Reference proteome</keyword>
<dbReference type="Proteomes" id="UP001059401">
    <property type="component" value="Chromosome"/>
</dbReference>
<evidence type="ECO:0000313" key="1">
    <source>
        <dbReference type="EMBL" id="UTY29912.1"/>
    </source>
</evidence>
<dbReference type="EMBL" id="CP038802">
    <property type="protein sequence ID" value="UTY29912.1"/>
    <property type="molecule type" value="Genomic_DNA"/>
</dbReference>
<evidence type="ECO:0000313" key="2">
    <source>
        <dbReference type="Proteomes" id="UP001059401"/>
    </source>
</evidence>
<proteinExistence type="predicted"/>